<accession>L7UDE0</accession>
<dbReference type="EMBL" id="CP004025">
    <property type="protein sequence ID" value="AGC46068.1"/>
    <property type="molecule type" value="Genomic_DNA"/>
</dbReference>
<dbReference type="Gene3D" id="3.40.366.10">
    <property type="entry name" value="Malonyl-Coenzyme A Acyl Carrier Protein, domain 2"/>
    <property type="match status" value="1"/>
</dbReference>
<dbReference type="SUPFAM" id="SSF52151">
    <property type="entry name" value="FabD/lysophospholipase-like"/>
    <property type="match status" value="1"/>
</dbReference>
<dbReference type="HOGENOM" id="CLU_030558_0_1_7"/>
<dbReference type="Pfam" id="PF00698">
    <property type="entry name" value="Acyl_transf_1"/>
    <property type="match status" value="1"/>
</dbReference>
<comment type="catalytic activity">
    <reaction evidence="5 6">
        <text>holo-[ACP] + malonyl-CoA = malonyl-[ACP] + CoA</text>
        <dbReference type="Rhea" id="RHEA:41792"/>
        <dbReference type="Rhea" id="RHEA-COMP:9623"/>
        <dbReference type="Rhea" id="RHEA-COMP:9685"/>
        <dbReference type="ChEBI" id="CHEBI:57287"/>
        <dbReference type="ChEBI" id="CHEBI:57384"/>
        <dbReference type="ChEBI" id="CHEBI:64479"/>
        <dbReference type="ChEBI" id="CHEBI:78449"/>
        <dbReference type="EC" id="2.3.1.39"/>
    </reaction>
</comment>
<evidence type="ECO:0000259" key="8">
    <source>
        <dbReference type="SMART" id="SM00827"/>
    </source>
</evidence>
<evidence type="ECO:0000313" key="10">
    <source>
        <dbReference type="Proteomes" id="UP000011131"/>
    </source>
</evidence>
<evidence type="ECO:0000256" key="1">
    <source>
        <dbReference type="ARBA" id="ARBA00013258"/>
    </source>
</evidence>
<dbReference type="SUPFAM" id="SSF55048">
    <property type="entry name" value="Probable ACP-binding domain of malonyl-CoA ACP transacylase"/>
    <property type="match status" value="1"/>
</dbReference>
<evidence type="ECO:0000256" key="3">
    <source>
        <dbReference type="ARBA" id="ARBA00022679"/>
    </source>
</evidence>
<dbReference type="PANTHER" id="PTHR42681:SF1">
    <property type="entry name" value="MALONYL-COA-ACYL CARRIER PROTEIN TRANSACYLASE, MITOCHONDRIAL"/>
    <property type="match status" value="1"/>
</dbReference>
<feature type="domain" description="Malonyl-CoA:ACP transacylase (MAT)" evidence="8">
    <location>
        <begin position="20"/>
        <end position="298"/>
    </location>
</feature>
<dbReference type="InterPro" id="IPR016036">
    <property type="entry name" value="Malonyl_transacylase_ACP-bd"/>
</dbReference>
<organism evidence="9 10">
    <name type="scientific">Myxococcus stipitatus (strain DSM 14675 / JCM 12634 / Mx s8)</name>
    <dbReference type="NCBI Taxonomy" id="1278073"/>
    <lineage>
        <taxon>Bacteria</taxon>
        <taxon>Pseudomonadati</taxon>
        <taxon>Myxococcota</taxon>
        <taxon>Myxococcia</taxon>
        <taxon>Myxococcales</taxon>
        <taxon>Cystobacterineae</taxon>
        <taxon>Myxococcaceae</taxon>
        <taxon>Myxococcus</taxon>
    </lineage>
</organism>
<protein>
    <recommendedName>
        <fullName evidence="2 6">Malonyl CoA-acyl carrier protein transacylase</fullName>
        <ecNumber evidence="1 6">2.3.1.39</ecNumber>
    </recommendedName>
</protein>
<reference evidence="9 10" key="1">
    <citation type="journal article" date="2013" name="Genome Announc.">
        <title>Complete genome sequence of Myxococcus stipitatus strain DSM 14675, a fruiting myxobacterium.</title>
        <authorList>
            <person name="Huntley S."/>
            <person name="Kneip S."/>
            <person name="Treuner-Lange A."/>
            <person name="Sogaard-Andersen L."/>
        </authorList>
    </citation>
    <scope>NUCLEOTIDE SEQUENCE [LARGE SCALE GENOMIC DNA]</scope>
    <source>
        <strain evidence="10">DSM 14675 / JCM 12634 / Mx s8</strain>
    </source>
</reference>
<dbReference type="NCBIfam" id="TIGR00128">
    <property type="entry name" value="fabD"/>
    <property type="match status" value="1"/>
</dbReference>
<evidence type="ECO:0000256" key="6">
    <source>
        <dbReference type="PIRNR" id="PIRNR000446"/>
    </source>
</evidence>
<dbReference type="GO" id="GO:0005829">
    <property type="term" value="C:cytosol"/>
    <property type="evidence" value="ECO:0007669"/>
    <property type="project" value="TreeGrafter"/>
</dbReference>
<keyword evidence="3 6" id="KW-0808">Transferase</keyword>
<name>L7UDE0_MYXSD</name>
<sequence>MDIMDDTSRSGGAGERWAWLFPGQGSQKVGMGRRMRERSVAARRVFEEASEAIGVDLAKLCLEGPLETLTATQNAQPAIVTVSVACLAELQELGLEPPQVVGHSVGEFSALVAAGCLPLAEAVRAVRKRGQLMASVTTPGGMVAVMGLDAARVEALCQEVARDAVAVVAIHNSPQQFVLSGDVRALERFKDLALAAGAKDCVMLEVSHAFHSPLMAQIHEDWRAEVARLRLRMPRCPVILSTTAKSVQTLVCIRRSLVEQLTAPVLWMQCVRNLASLGVTRVLEVGDSKVVSSLARRTVPTLQTLTFLDPSILNDLAPVKG</sequence>
<dbReference type="PANTHER" id="PTHR42681">
    <property type="entry name" value="MALONYL-COA-ACYL CARRIER PROTEIN TRANSACYLASE, MITOCHONDRIAL"/>
    <property type="match status" value="1"/>
</dbReference>
<evidence type="ECO:0000256" key="7">
    <source>
        <dbReference type="PIRSR" id="PIRSR000446-1"/>
    </source>
</evidence>
<dbReference type="InterPro" id="IPR050858">
    <property type="entry name" value="Mal-CoA-ACP_Trans/PKS_FabD"/>
</dbReference>
<dbReference type="STRING" id="1278073.MYSTI_04778"/>
<dbReference type="InterPro" id="IPR004410">
    <property type="entry name" value="Malonyl_CoA-ACP_transAc_FabD"/>
</dbReference>
<dbReference type="Gene3D" id="3.30.70.250">
    <property type="entry name" value="Malonyl-CoA ACP transacylase, ACP-binding"/>
    <property type="match status" value="1"/>
</dbReference>
<feature type="active site" evidence="7">
    <location>
        <position position="211"/>
    </location>
</feature>
<comment type="similarity">
    <text evidence="6">Belongs to the fabD family.</text>
</comment>
<dbReference type="PIRSF" id="PIRSF000446">
    <property type="entry name" value="Mct"/>
    <property type="match status" value="1"/>
</dbReference>
<dbReference type="EC" id="2.3.1.39" evidence="1 6"/>
<keyword evidence="4 6" id="KW-0012">Acyltransferase</keyword>
<dbReference type="InterPro" id="IPR016035">
    <property type="entry name" value="Acyl_Trfase/lysoPLipase"/>
</dbReference>
<dbReference type="Proteomes" id="UP000011131">
    <property type="component" value="Chromosome"/>
</dbReference>
<dbReference type="GO" id="GO:0006633">
    <property type="term" value="P:fatty acid biosynthetic process"/>
    <property type="evidence" value="ECO:0007669"/>
    <property type="project" value="TreeGrafter"/>
</dbReference>
<evidence type="ECO:0000256" key="5">
    <source>
        <dbReference type="ARBA" id="ARBA00048462"/>
    </source>
</evidence>
<feature type="active site" evidence="7">
    <location>
        <position position="104"/>
    </location>
</feature>
<dbReference type="InterPro" id="IPR014043">
    <property type="entry name" value="Acyl_transferase_dom"/>
</dbReference>
<dbReference type="InterPro" id="IPR024925">
    <property type="entry name" value="Malonyl_CoA-ACP_transAc"/>
</dbReference>
<keyword evidence="10" id="KW-1185">Reference proteome</keyword>
<dbReference type="InterPro" id="IPR001227">
    <property type="entry name" value="Ac_transferase_dom_sf"/>
</dbReference>
<evidence type="ECO:0000256" key="2">
    <source>
        <dbReference type="ARBA" id="ARBA00018953"/>
    </source>
</evidence>
<dbReference type="eggNOG" id="COG0331">
    <property type="taxonomic scope" value="Bacteria"/>
</dbReference>
<dbReference type="KEGG" id="msd:MYSTI_04778"/>
<gene>
    <name evidence="9" type="ordered locus">MYSTI_04778</name>
</gene>
<proteinExistence type="inferred from homology"/>
<dbReference type="PATRIC" id="fig|1278073.3.peg.4851"/>
<evidence type="ECO:0000256" key="4">
    <source>
        <dbReference type="ARBA" id="ARBA00023315"/>
    </source>
</evidence>
<dbReference type="GO" id="GO:0004314">
    <property type="term" value="F:[acyl-carrier-protein] S-malonyltransferase activity"/>
    <property type="evidence" value="ECO:0007669"/>
    <property type="project" value="UniProtKB-EC"/>
</dbReference>
<dbReference type="SMART" id="SM00827">
    <property type="entry name" value="PKS_AT"/>
    <property type="match status" value="1"/>
</dbReference>
<dbReference type="AlphaFoldDB" id="L7UDE0"/>
<evidence type="ECO:0000313" key="9">
    <source>
        <dbReference type="EMBL" id="AGC46068.1"/>
    </source>
</evidence>